<keyword evidence="4" id="KW-0325">Glycoprotein</keyword>
<feature type="region of interest" description="Disordered" evidence="6">
    <location>
        <begin position="363"/>
        <end position="409"/>
    </location>
</feature>
<keyword evidence="5" id="KW-0393">Immunoglobulin domain</keyword>
<dbReference type="InterPro" id="IPR013783">
    <property type="entry name" value="Ig-like_fold"/>
</dbReference>
<dbReference type="InterPro" id="IPR013162">
    <property type="entry name" value="CD80_C2-set"/>
</dbReference>
<feature type="non-terminal residue" evidence="9">
    <location>
        <position position="1"/>
    </location>
</feature>
<dbReference type="EMBL" id="JAHIBW010000030">
    <property type="protein sequence ID" value="KAG7295447.1"/>
    <property type="molecule type" value="Genomic_DNA"/>
</dbReference>
<dbReference type="Pfam" id="PF08205">
    <property type="entry name" value="C2-set_2"/>
    <property type="match status" value="1"/>
</dbReference>
<dbReference type="SUPFAM" id="SSF48726">
    <property type="entry name" value="Immunoglobulin"/>
    <property type="match status" value="2"/>
</dbReference>
<accession>A0ABQ7PR36</accession>
<dbReference type="Proteomes" id="UP000823941">
    <property type="component" value="Chromosome 30"/>
</dbReference>
<keyword evidence="3" id="KW-1015">Disulfide bond</keyword>
<dbReference type="Pfam" id="PF07679">
    <property type="entry name" value="I-set"/>
    <property type="match status" value="1"/>
</dbReference>
<dbReference type="InterPro" id="IPR007110">
    <property type="entry name" value="Ig-like_dom"/>
</dbReference>
<comment type="caution">
    <text evidence="9">The sequence shown here is derived from an EMBL/GenBank/DDBJ whole genome shotgun (WGS) entry which is preliminary data.</text>
</comment>
<keyword evidence="7" id="KW-1133">Transmembrane helix</keyword>
<comment type="subcellular location">
    <subcellularLocation>
        <location evidence="1">Membrane</location>
        <topology evidence="1">Single-pass type I membrane protein</topology>
    </subcellularLocation>
</comment>
<evidence type="ECO:0000256" key="2">
    <source>
        <dbReference type="ARBA" id="ARBA00023136"/>
    </source>
</evidence>
<dbReference type="PANTHER" id="PTHR11640:SF136">
    <property type="entry name" value="NEPHRIN"/>
    <property type="match status" value="1"/>
</dbReference>
<keyword evidence="2 7" id="KW-0472">Membrane</keyword>
<feature type="domain" description="Ig-like" evidence="8">
    <location>
        <begin position="106"/>
        <end position="204"/>
    </location>
</feature>
<feature type="compositionally biased region" description="Basic and acidic residues" evidence="6">
    <location>
        <begin position="375"/>
        <end position="391"/>
    </location>
</feature>
<feature type="transmembrane region" description="Helical" evidence="7">
    <location>
        <begin position="321"/>
        <end position="345"/>
    </location>
</feature>
<evidence type="ECO:0000256" key="7">
    <source>
        <dbReference type="SAM" id="Phobius"/>
    </source>
</evidence>
<dbReference type="PROSITE" id="PS50835">
    <property type="entry name" value="IG_LIKE"/>
    <property type="match status" value="1"/>
</dbReference>
<name>A0ABQ7PR36_PLUXY</name>
<evidence type="ECO:0000256" key="3">
    <source>
        <dbReference type="ARBA" id="ARBA00023157"/>
    </source>
</evidence>
<dbReference type="InterPro" id="IPR051275">
    <property type="entry name" value="Cell_adhesion_signaling"/>
</dbReference>
<dbReference type="PANTHER" id="PTHR11640">
    <property type="entry name" value="NEPHRIN"/>
    <property type="match status" value="1"/>
</dbReference>
<evidence type="ECO:0000256" key="4">
    <source>
        <dbReference type="ARBA" id="ARBA00023180"/>
    </source>
</evidence>
<sequence>GQNVDITPREAVRRVGDEVTVLCKVAYPIDSCRMTVGKVSYRLLPSVQEGDVVYSGQGLEQGECGAHIRNVREEWNGLVECVLPPSTGSIEIVGKMALVVARAPSPPLLLAPPQPVFKEGDVLQAQCVVAGGRPAAKITWMLDDIQVVDGLHQPIITSEPGSDLKTISQNITRHLLADDGNRRLVCKAEHEAMDQPRFAQRQLQVIYPPKRTEPGPITIFGLKLGAEGRLNVTIRANPPPYVEWTVGDQRLTPLRVSEDGTITALEPEALGNGYYNCTLLLAHIAKEDVERTYYLKVTNDLGAEEFAVRLSTMDEPAGVELGTGAIVGIVIAVLVLLVAVFLIVFAKATDRWCFGGRSHRTDIPDGADSEAPLPPHDDTKGSENPSHDHGDYISNGNAKHPEKKPDTAV</sequence>
<reference evidence="9 10" key="1">
    <citation type="submission" date="2021-06" db="EMBL/GenBank/DDBJ databases">
        <title>A haploid diamondback moth (Plutella xylostella L.) genome assembly resolves 31 chromosomes and identifies a diamide resistance mutation.</title>
        <authorList>
            <person name="Ward C.M."/>
            <person name="Perry K.D."/>
            <person name="Baker G."/>
            <person name="Powis K."/>
            <person name="Heckel D.G."/>
            <person name="Baxter S.W."/>
        </authorList>
    </citation>
    <scope>NUCLEOTIDE SEQUENCE [LARGE SCALE GENOMIC DNA]</scope>
    <source>
        <strain evidence="9 10">LV</strain>
        <tissue evidence="9">Single pupa</tissue>
    </source>
</reference>
<gene>
    <name evidence="9" type="ORF">JYU34_021630</name>
</gene>
<evidence type="ECO:0000256" key="1">
    <source>
        <dbReference type="ARBA" id="ARBA00004479"/>
    </source>
</evidence>
<evidence type="ECO:0000256" key="6">
    <source>
        <dbReference type="SAM" id="MobiDB-lite"/>
    </source>
</evidence>
<evidence type="ECO:0000256" key="5">
    <source>
        <dbReference type="ARBA" id="ARBA00023319"/>
    </source>
</evidence>
<dbReference type="Gene3D" id="2.60.40.10">
    <property type="entry name" value="Immunoglobulins"/>
    <property type="match status" value="2"/>
</dbReference>
<proteinExistence type="predicted"/>
<organism evidence="9 10">
    <name type="scientific">Plutella xylostella</name>
    <name type="common">Diamondback moth</name>
    <name type="synonym">Plutella maculipennis</name>
    <dbReference type="NCBI Taxonomy" id="51655"/>
    <lineage>
        <taxon>Eukaryota</taxon>
        <taxon>Metazoa</taxon>
        <taxon>Ecdysozoa</taxon>
        <taxon>Arthropoda</taxon>
        <taxon>Hexapoda</taxon>
        <taxon>Insecta</taxon>
        <taxon>Pterygota</taxon>
        <taxon>Neoptera</taxon>
        <taxon>Endopterygota</taxon>
        <taxon>Lepidoptera</taxon>
        <taxon>Glossata</taxon>
        <taxon>Ditrysia</taxon>
        <taxon>Yponomeutoidea</taxon>
        <taxon>Plutellidae</taxon>
        <taxon>Plutella</taxon>
    </lineage>
</organism>
<keyword evidence="7" id="KW-0812">Transmembrane</keyword>
<dbReference type="InterPro" id="IPR036179">
    <property type="entry name" value="Ig-like_dom_sf"/>
</dbReference>
<feature type="compositionally biased region" description="Basic and acidic residues" evidence="6">
    <location>
        <begin position="399"/>
        <end position="409"/>
    </location>
</feature>
<evidence type="ECO:0000313" key="9">
    <source>
        <dbReference type="EMBL" id="KAG7295447.1"/>
    </source>
</evidence>
<evidence type="ECO:0000313" key="10">
    <source>
        <dbReference type="Proteomes" id="UP000823941"/>
    </source>
</evidence>
<evidence type="ECO:0000259" key="8">
    <source>
        <dbReference type="PROSITE" id="PS50835"/>
    </source>
</evidence>
<protein>
    <recommendedName>
        <fullName evidence="8">Ig-like domain-containing protein</fullName>
    </recommendedName>
</protein>
<dbReference type="InterPro" id="IPR013098">
    <property type="entry name" value="Ig_I-set"/>
</dbReference>
<keyword evidence="10" id="KW-1185">Reference proteome</keyword>